<dbReference type="OrthoDB" id="6108017at2759"/>
<sequence>MALSQEDKEHFELKILAESVFKGKKKSYARSLGPRFLTDRLGAEHKALRQSFTNNILPSGENMKYATPVIKYDRHGYKPRERVLILTENAVYILDTLKTFKLKHRLPYKAIKELVVTRESDNLLIVRIPPELKKDKGDLILEVPHIIEALTKAINITSNPNILKIVNTESVSHKLVGGKEGVIEVRTGTTPAISKNPQSGHLLVVASP</sequence>
<reference evidence="2 3" key="1">
    <citation type="submission" date="2015-04" db="EMBL/GenBank/DDBJ databases">
        <title>Lasius niger genome sequencing.</title>
        <authorList>
            <person name="Konorov E.A."/>
            <person name="Nikitin M.A."/>
            <person name="Kirill M.V."/>
            <person name="Chang P."/>
        </authorList>
    </citation>
    <scope>NUCLEOTIDE SEQUENCE [LARGE SCALE GENOMIC DNA]</scope>
    <source>
        <tissue evidence="2">Whole</tissue>
    </source>
</reference>
<keyword evidence="3" id="KW-1185">Reference proteome</keyword>
<name>A0A0J7KDU7_LASNI</name>
<comment type="caution">
    <text evidence="2">The sequence shown here is derived from an EMBL/GenBank/DDBJ whole genome shotgun (WGS) entry which is preliminary data.</text>
</comment>
<dbReference type="GO" id="GO:0016459">
    <property type="term" value="C:myosin complex"/>
    <property type="evidence" value="ECO:0007669"/>
    <property type="project" value="InterPro"/>
</dbReference>
<dbReference type="GO" id="GO:0003774">
    <property type="term" value="F:cytoskeletal motor activity"/>
    <property type="evidence" value="ECO:0007669"/>
    <property type="project" value="InterPro"/>
</dbReference>
<dbReference type="Proteomes" id="UP000036403">
    <property type="component" value="Unassembled WGS sequence"/>
</dbReference>
<proteinExistence type="predicted"/>
<gene>
    <name evidence="2" type="ORF">RF55_12159</name>
</gene>
<evidence type="ECO:0000259" key="1">
    <source>
        <dbReference type="PROSITE" id="PS51757"/>
    </source>
</evidence>
<feature type="domain" description="TH1" evidence="1">
    <location>
        <begin position="25"/>
        <end position="208"/>
    </location>
</feature>
<dbReference type="STRING" id="67767.A0A0J7KDU7"/>
<accession>A0A0J7KDU7</accession>
<organism evidence="2 3">
    <name type="scientific">Lasius niger</name>
    <name type="common">Black garden ant</name>
    <dbReference type="NCBI Taxonomy" id="67767"/>
    <lineage>
        <taxon>Eukaryota</taxon>
        <taxon>Metazoa</taxon>
        <taxon>Ecdysozoa</taxon>
        <taxon>Arthropoda</taxon>
        <taxon>Hexapoda</taxon>
        <taxon>Insecta</taxon>
        <taxon>Pterygota</taxon>
        <taxon>Neoptera</taxon>
        <taxon>Endopterygota</taxon>
        <taxon>Hymenoptera</taxon>
        <taxon>Apocrita</taxon>
        <taxon>Aculeata</taxon>
        <taxon>Formicoidea</taxon>
        <taxon>Formicidae</taxon>
        <taxon>Formicinae</taxon>
        <taxon>Lasius</taxon>
        <taxon>Lasius</taxon>
    </lineage>
</organism>
<dbReference type="InterPro" id="IPR010926">
    <property type="entry name" value="Myosin_TH1"/>
</dbReference>
<dbReference type="AlphaFoldDB" id="A0A0J7KDU7"/>
<evidence type="ECO:0000313" key="3">
    <source>
        <dbReference type="Proteomes" id="UP000036403"/>
    </source>
</evidence>
<protein>
    <submittedName>
        <fullName evidence="2">Myosin-ib isoform x3</fullName>
    </submittedName>
</protein>
<dbReference type="EMBL" id="LBMM01009124">
    <property type="protein sequence ID" value="KMQ88374.1"/>
    <property type="molecule type" value="Genomic_DNA"/>
</dbReference>
<evidence type="ECO:0000313" key="2">
    <source>
        <dbReference type="EMBL" id="KMQ88374.1"/>
    </source>
</evidence>
<dbReference type="Pfam" id="PF06017">
    <property type="entry name" value="Myosin_TH1"/>
    <property type="match status" value="1"/>
</dbReference>
<dbReference type="PROSITE" id="PS51757">
    <property type="entry name" value="TH1"/>
    <property type="match status" value="1"/>
</dbReference>
<dbReference type="PaxDb" id="67767-A0A0J7KDU7"/>